<dbReference type="Pfam" id="PF03031">
    <property type="entry name" value="NIF"/>
    <property type="match status" value="1"/>
</dbReference>
<dbReference type="InterPro" id="IPR004274">
    <property type="entry name" value="FCP1_dom"/>
</dbReference>
<dbReference type="Gene3D" id="3.40.50.1000">
    <property type="entry name" value="HAD superfamily/HAD-like"/>
    <property type="match status" value="1"/>
</dbReference>
<evidence type="ECO:0000313" key="2">
    <source>
        <dbReference type="EMBL" id="KAK8953246.1"/>
    </source>
</evidence>
<comment type="caution">
    <text evidence="2">The sequence shown here is derived from an EMBL/GenBank/DDBJ whole genome shotgun (WGS) entry which is preliminary data.</text>
</comment>
<dbReference type="SUPFAM" id="SSF56784">
    <property type="entry name" value="HAD-like"/>
    <property type="match status" value="1"/>
</dbReference>
<feature type="domain" description="FCP1 homology" evidence="1">
    <location>
        <begin position="49"/>
        <end position="91"/>
    </location>
</feature>
<dbReference type="InterPro" id="IPR023214">
    <property type="entry name" value="HAD_sf"/>
</dbReference>
<dbReference type="EMBL" id="JBBWWR010000014">
    <property type="protein sequence ID" value="KAK8953246.1"/>
    <property type="molecule type" value="Genomic_DNA"/>
</dbReference>
<dbReference type="Proteomes" id="UP001412067">
    <property type="component" value="Unassembled WGS sequence"/>
</dbReference>
<protein>
    <recommendedName>
        <fullName evidence="1">FCP1 homology domain-containing protein</fullName>
    </recommendedName>
</protein>
<keyword evidence="3" id="KW-1185">Reference proteome</keyword>
<reference evidence="2 3" key="1">
    <citation type="journal article" date="2022" name="Nat. Plants">
        <title>Genomes of leafy and leafless Platanthera orchids illuminate the evolution of mycoheterotrophy.</title>
        <authorList>
            <person name="Li M.H."/>
            <person name="Liu K.W."/>
            <person name="Li Z."/>
            <person name="Lu H.C."/>
            <person name="Ye Q.L."/>
            <person name="Zhang D."/>
            <person name="Wang J.Y."/>
            <person name="Li Y.F."/>
            <person name="Zhong Z.M."/>
            <person name="Liu X."/>
            <person name="Yu X."/>
            <person name="Liu D.K."/>
            <person name="Tu X.D."/>
            <person name="Liu B."/>
            <person name="Hao Y."/>
            <person name="Liao X.Y."/>
            <person name="Jiang Y.T."/>
            <person name="Sun W.H."/>
            <person name="Chen J."/>
            <person name="Chen Y.Q."/>
            <person name="Ai Y."/>
            <person name="Zhai J.W."/>
            <person name="Wu S.S."/>
            <person name="Zhou Z."/>
            <person name="Hsiao Y.Y."/>
            <person name="Wu W.L."/>
            <person name="Chen Y.Y."/>
            <person name="Lin Y.F."/>
            <person name="Hsu J.L."/>
            <person name="Li C.Y."/>
            <person name="Wang Z.W."/>
            <person name="Zhao X."/>
            <person name="Zhong W.Y."/>
            <person name="Ma X.K."/>
            <person name="Ma L."/>
            <person name="Huang J."/>
            <person name="Chen G.Z."/>
            <person name="Huang M.Z."/>
            <person name="Huang L."/>
            <person name="Peng D.H."/>
            <person name="Luo Y.B."/>
            <person name="Zou S.Q."/>
            <person name="Chen S.P."/>
            <person name="Lan S."/>
            <person name="Tsai W.C."/>
            <person name="Van de Peer Y."/>
            <person name="Liu Z.J."/>
        </authorList>
    </citation>
    <scope>NUCLEOTIDE SEQUENCE [LARGE SCALE GENOMIC DNA]</scope>
    <source>
        <strain evidence="2">Lor288</strain>
    </source>
</reference>
<evidence type="ECO:0000259" key="1">
    <source>
        <dbReference type="Pfam" id="PF03031"/>
    </source>
</evidence>
<dbReference type="InterPro" id="IPR036412">
    <property type="entry name" value="HAD-like_sf"/>
</dbReference>
<sequence length="292" mass="32740">MGRVLGKPDTRLTAPNWASGLWGHHSPKRGECWGEPGTLLRGTGLRVIPEAFGFQLDNGIPIESWFDDNSDCELLSLLPFLEGLAGVDDVRPLIAKKFNLRQKVETAAPFQLDFRRSCARNAIAAKTLCQQTIPARACGGALAMVWTAKSAEVRMDGLDSVDFPLPLEHPCKVLDKEVLEFFQHVKLRREDTIIKSRVLQTKVRVKASFLTRYLRLPVCEEVCDLDEDDFSRALWFCVLPRGTKAVKRKGMNEEGKILSDIIGNVLLCKIGSHDSFLLRCSKFVWRSSAGRE</sequence>
<evidence type="ECO:0000313" key="3">
    <source>
        <dbReference type="Proteomes" id="UP001412067"/>
    </source>
</evidence>
<proteinExistence type="predicted"/>
<name>A0ABR2LWR9_9ASPA</name>
<accession>A0ABR2LWR9</accession>
<gene>
    <name evidence="2" type="ORF">KSP40_PGU001929</name>
</gene>
<organism evidence="2 3">
    <name type="scientific">Platanthera guangdongensis</name>
    <dbReference type="NCBI Taxonomy" id="2320717"/>
    <lineage>
        <taxon>Eukaryota</taxon>
        <taxon>Viridiplantae</taxon>
        <taxon>Streptophyta</taxon>
        <taxon>Embryophyta</taxon>
        <taxon>Tracheophyta</taxon>
        <taxon>Spermatophyta</taxon>
        <taxon>Magnoliopsida</taxon>
        <taxon>Liliopsida</taxon>
        <taxon>Asparagales</taxon>
        <taxon>Orchidaceae</taxon>
        <taxon>Orchidoideae</taxon>
        <taxon>Orchideae</taxon>
        <taxon>Orchidinae</taxon>
        <taxon>Platanthera</taxon>
    </lineage>
</organism>